<feature type="region of interest" description="Disordered" evidence="6">
    <location>
        <begin position="342"/>
        <end position="380"/>
    </location>
</feature>
<evidence type="ECO:0000256" key="3">
    <source>
        <dbReference type="ARBA" id="ARBA00022777"/>
    </source>
</evidence>
<evidence type="ECO:0000256" key="6">
    <source>
        <dbReference type="SAM" id="MobiDB-lite"/>
    </source>
</evidence>
<dbReference type="InterPro" id="IPR000719">
    <property type="entry name" value="Prot_kinase_dom"/>
</dbReference>
<dbReference type="Pfam" id="PF00069">
    <property type="entry name" value="Pkinase"/>
    <property type="match status" value="1"/>
</dbReference>
<dbReference type="SMART" id="SM00220">
    <property type="entry name" value="S_TKc"/>
    <property type="match status" value="1"/>
</dbReference>
<feature type="binding site" evidence="5">
    <location>
        <position position="452"/>
    </location>
    <ligand>
        <name>ATP</name>
        <dbReference type="ChEBI" id="CHEBI:30616"/>
    </ligand>
</feature>
<feature type="domain" description="Protein kinase" evidence="8">
    <location>
        <begin position="422"/>
        <end position="668"/>
    </location>
</feature>
<dbReference type="STRING" id="312017.I7M092"/>
<evidence type="ECO:0000313" key="10">
    <source>
        <dbReference type="Proteomes" id="UP000009168"/>
    </source>
</evidence>
<feature type="transmembrane region" description="Helical" evidence="7">
    <location>
        <begin position="745"/>
        <end position="767"/>
    </location>
</feature>
<dbReference type="EMBL" id="GG662536">
    <property type="protein sequence ID" value="EAR85704.2"/>
    <property type="molecule type" value="Genomic_DNA"/>
</dbReference>
<name>I7M092_TETTS</name>
<evidence type="ECO:0000256" key="1">
    <source>
        <dbReference type="ARBA" id="ARBA00022679"/>
    </source>
</evidence>
<dbReference type="GeneID" id="7831508"/>
<reference evidence="10" key="1">
    <citation type="journal article" date="2006" name="PLoS Biol.">
        <title>Macronuclear genome sequence of the ciliate Tetrahymena thermophila, a model eukaryote.</title>
        <authorList>
            <person name="Eisen J.A."/>
            <person name="Coyne R.S."/>
            <person name="Wu M."/>
            <person name="Wu D."/>
            <person name="Thiagarajan M."/>
            <person name="Wortman J.R."/>
            <person name="Badger J.H."/>
            <person name="Ren Q."/>
            <person name="Amedeo P."/>
            <person name="Jones K.M."/>
            <person name="Tallon L.J."/>
            <person name="Delcher A.L."/>
            <person name="Salzberg S.L."/>
            <person name="Silva J.C."/>
            <person name="Haas B.J."/>
            <person name="Majoros W.H."/>
            <person name="Farzad M."/>
            <person name="Carlton J.M."/>
            <person name="Smith R.K. Jr."/>
            <person name="Garg J."/>
            <person name="Pearlman R.E."/>
            <person name="Karrer K.M."/>
            <person name="Sun L."/>
            <person name="Manning G."/>
            <person name="Elde N.C."/>
            <person name="Turkewitz A.P."/>
            <person name="Asai D.J."/>
            <person name="Wilkes D.E."/>
            <person name="Wang Y."/>
            <person name="Cai H."/>
            <person name="Collins K."/>
            <person name="Stewart B.A."/>
            <person name="Lee S.R."/>
            <person name="Wilamowska K."/>
            <person name="Weinberg Z."/>
            <person name="Ruzzo W.L."/>
            <person name="Wloga D."/>
            <person name="Gaertig J."/>
            <person name="Frankel J."/>
            <person name="Tsao C.-C."/>
            <person name="Gorovsky M.A."/>
            <person name="Keeling P.J."/>
            <person name="Waller R.F."/>
            <person name="Patron N.J."/>
            <person name="Cherry J.M."/>
            <person name="Stover N.A."/>
            <person name="Krieger C.J."/>
            <person name="del Toro C."/>
            <person name="Ryder H.F."/>
            <person name="Williamson S.C."/>
            <person name="Barbeau R.A."/>
            <person name="Hamilton E.P."/>
            <person name="Orias E."/>
        </authorList>
    </citation>
    <scope>NUCLEOTIDE SEQUENCE [LARGE SCALE GENOMIC DNA]</scope>
    <source>
        <strain evidence="10">SB210</strain>
    </source>
</reference>
<dbReference type="PANTHER" id="PTHR24348:SF22">
    <property type="entry name" value="NON-SPECIFIC SERINE_THREONINE PROTEIN KINASE"/>
    <property type="match status" value="1"/>
</dbReference>
<dbReference type="Proteomes" id="UP000009168">
    <property type="component" value="Unassembled WGS sequence"/>
</dbReference>
<evidence type="ECO:0000256" key="7">
    <source>
        <dbReference type="SAM" id="Phobius"/>
    </source>
</evidence>
<keyword evidence="10" id="KW-1185">Reference proteome</keyword>
<dbReference type="PROSITE" id="PS50011">
    <property type="entry name" value="PROTEIN_KINASE_DOM"/>
    <property type="match status" value="1"/>
</dbReference>
<dbReference type="HOGENOM" id="CLU_363519_0_0_1"/>
<accession>I7M092</accession>
<evidence type="ECO:0000256" key="2">
    <source>
        <dbReference type="ARBA" id="ARBA00022741"/>
    </source>
</evidence>
<protein>
    <submittedName>
        <fullName evidence="9">Serine/Threonine kinase domain protein</fullName>
    </submittedName>
</protein>
<feature type="compositionally biased region" description="Low complexity" evidence="6">
    <location>
        <begin position="342"/>
        <end position="351"/>
    </location>
</feature>
<dbReference type="PANTHER" id="PTHR24348">
    <property type="entry name" value="SERINE/THREONINE-PROTEIN KINASE UNC-51-RELATED"/>
    <property type="match status" value="1"/>
</dbReference>
<evidence type="ECO:0000313" key="9">
    <source>
        <dbReference type="EMBL" id="EAR85704.2"/>
    </source>
</evidence>
<dbReference type="GO" id="GO:0005524">
    <property type="term" value="F:ATP binding"/>
    <property type="evidence" value="ECO:0007669"/>
    <property type="project" value="UniProtKB-UniRule"/>
</dbReference>
<organism evidence="9 10">
    <name type="scientific">Tetrahymena thermophila (strain SB210)</name>
    <dbReference type="NCBI Taxonomy" id="312017"/>
    <lineage>
        <taxon>Eukaryota</taxon>
        <taxon>Sar</taxon>
        <taxon>Alveolata</taxon>
        <taxon>Ciliophora</taxon>
        <taxon>Intramacronucleata</taxon>
        <taxon>Oligohymenophorea</taxon>
        <taxon>Hymenostomatida</taxon>
        <taxon>Tetrahymenina</taxon>
        <taxon>Tetrahymenidae</taxon>
        <taxon>Tetrahymena</taxon>
    </lineage>
</organism>
<dbReference type="AlphaFoldDB" id="I7M092"/>
<keyword evidence="4 5" id="KW-0067">ATP-binding</keyword>
<dbReference type="RefSeq" id="XP_001033367.2">
    <property type="nucleotide sequence ID" value="XM_001033367.3"/>
</dbReference>
<dbReference type="Gene3D" id="1.10.510.10">
    <property type="entry name" value="Transferase(Phosphotransferase) domain 1"/>
    <property type="match status" value="1"/>
</dbReference>
<dbReference type="InterPro" id="IPR008271">
    <property type="entry name" value="Ser/Thr_kinase_AS"/>
</dbReference>
<dbReference type="SUPFAM" id="SSF56112">
    <property type="entry name" value="Protein kinase-like (PK-like)"/>
    <property type="match status" value="1"/>
</dbReference>
<proteinExistence type="predicted"/>
<gene>
    <name evidence="9" type="ORF">TTHERM_00421130</name>
</gene>
<dbReference type="GO" id="GO:0000045">
    <property type="term" value="P:autophagosome assembly"/>
    <property type="evidence" value="ECO:0007669"/>
    <property type="project" value="TreeGrafter"/>
</dbReference>
<dbReference type="InterPro" id="IPR011009">
    <property type="entry name" value="Kinase-like_dom_sf"/>
</dbReference>
<dbReference type="GO" id="GO:0005829">
    <property type="term" value="C:cytosol"/>
    <property type="evidence" value="ECO:0007669"/>
    <property type="project" value="TreeGrafter"/>
</dbReference>
<dbReference type="InterPro" id="IPR017441">
    <property type="entry name" value="Protein_kinase_ATP_BS"/>
</dbReference>
<dbReference type="GO" id="GO:0016020">
    <property type="term" value="C:membrane"/>
    <property type="evidence" value="ECO:0007669"/>
    <property type="project" value="TreeGrafter"/>
</dbReference>
<feature type="compositionally biased region" description="Polar residues" evidence="6">
    <location>
        <begin position="365"/>
        <end position="380"/>
    </location>
</feature>
<sequence length="769" mass="91388">MSIREMMYQAEEDDEDRRVADQMKKCKEKMINEKRMKQINQTFKQQREKAYFNPNQAQNYGVFQQMQPAGYYEPNSQQIFYQNYINQEMIRQQQSEGYNNYDLAIPQRHIYDFNQVPPLNLNFEQMQPLQQMMQYYSTNLSNSQLPYQQQQRNNSLNSYEYQNIYNHDESTIKKQQNYQQQYTIYEDFDNEQEEETQECYFYENKNIYQSKQKSNYYPTYQDNYSAFKQIKDNFNKENSFSSKKSPYLSDLQRIEDSFNKINTPQKFFATDRSNQPILSTPSATQKIINNLNSIQLTPRNEKYTNAKPQDGYKSHQTNITKYNSLFEKETIIDCQQDIRQKYQNSNQQSKSRIFQGKKEQKQRVQESNQKYENNNQNKFNFDQYGFQKNGEYQSQYKRVTEYKNAAINFSQNQLITIKDYQFSMNKKIGQGAFSQVFLGHKRLNPNFPVAVKIIDLQKQSKFQEEIEICLKINGNKNILRIYDYHLEKSNNKCYLFLEFCEGGNLESINNTITRRQAIIYFRQILDGMKELLRHKIIHRDIKLENILINEGQIKISDFGLSKQVQNNLLDVNSIKCGTPSTMAPEIFFSHTSYPSYNNKCDVWSLAVILHEMFYKVHPFNMNKEMLRKFQRIQVEHKCDIVEDFLSKSLVYNQKKRMSLEEIFNHKIYTADISEFKLQENQVYLAQVADKKSILQTETIKQVQTQSKVLKSGEKKDQIKQNKNGSIQTLSLIKSIIFESFTQNNFGLALLLLIVVGLIIAIILLPFFSN</sequence>
<keyword evidence="7" id="KW-0812">Transmembrane</keyword>
<keyword evidence="1" id="KW-0808">Transferase</keyword>
<keyword evidence="7" id="KW-0472">Membrane</keyword>
<evidence type="ECO:0000256" key="5">
    <source>
        <dbReference type="PROSITE-ProRule" id="PRU10141"/>
    </source>
</evidence>
<dbReference type="OrthoDB" id="1405469at2759"/>
<keyword evidence="7" id="KW-1133">Transmembrane helix</keyword>
<evidence type="ECO:0000259" key="8">
    <source>
        <dbReference type="PROSITE" id="PS50011"/>
    </source>
</evidence>
<keyword evidence="3 9" id="KW-0418">Kinase</keyword>
<dbReference type="InParanoid" id="I7M092"/>
<dbReference type="eggNOG" id="KOG0578">
    <property type="taxonomic scope" value="Eukaryota"/>
</dbReference>
<dbReference type="GO" id="GO:0010506">
    <property type="term" value="P:regulation of autophagy"/>
    <property type="evidence" value="ECO:0007669"/>
    <property type="project" value="InterPro"/>
</dbReference>
<dbReference type="GO" id="GO:0005776">
    <property type="term" value="C:autophagosome"/>
    <property type="evidence" value="ECO:0007669"/>
    <property type="project" value="TreeGrafter"/>
</dbReference>
<dbReference type="InterPro" id="IPR045269">
    <property type="entry name" value="Atg1-like"/>
</dbReference>
<dbReference type="GO" id="GO:0000407">
    <property type="term" value="C:phagophore assembly site"/>
    <property type="evidence" value="ECO:0007669"/>
    <property type="project" value="TreeGrafter"/>
</dbReference>
<dbReference type="KEGG" id="tet:TTHERM_00421130"/>
<dbReference type="PROSITE" id="PS00107">
    <property type="entry name" value="PROTEIN_KINASE_ATP"/>
    <property type="match status" value="1"/>
</dbReference>
<dbReference type="GO" id="GO:0004674">
    <property type="term" value="F:protein serine/threonine kinase activity"/>
    <property type="evidence" value="ECO:0007669"/>
    <property type="project" value="InterPro"/>
</dbReference>
<evidence type="ECO:0000256" key="4">
    <source>
        <dbReference type="ARBA" id="ARBA00022840"/>
    </source>
</evidence>
<dbReference type="PROSITE" id="PS00108">
    <property type="entry name" value="PROTEIN_KINASE_ST"/>
    <property type="match status" value="1"/>
</dbReference>
<keyword evidence="2 5" id="KW-0547">Nucleotide-binding</keyword>